<evidence type="ECO:0000313" key="2">
    <source>
        <dbReference type="Proteomes" id="UP000076881"/>
    </source>
</evidence>
<gene>
    <name evidence="1" type="ORF">LEL_09700</name>
</gene>
<dbReference type="EMBL" id="AZHF01000009">
    <property type="protein sequence ID" value="OAA71109.1"/>
    <property type="molecule type" value="Genomic_DNA"/>
</dbReference>
<sequence>MSYNFWCTIPDKTQVHLIIELEDGRKRRYRYLKDEVTGNFTLLFELNNKSPTRSIRAATVTRAELEIVQEVCENVSFATEASSPAEWLMSVINELYRRSVIDETVLRSLHLHLIGTEYGASSAFHTDRGEEADDRE</sequence>
<organism evidence="1 2">
    <name type="scientific">Akanthomyces lecanii RCEF 1005</name>
    <dbReference type="NCBI Taxonomy" id="1081108"/>
    <lineage>
        <taxon>Eukaryota</taxon>
        <taxon>Fungi</taxon>
        <taxon>Dikarya</taxon>
        <taxon>Ascomycota</taxon>
        <taxon>Pezizomycotina</taxon>
        <taxon>Sordariomycetes</taxon>
        <taxon>Hypocreomycetidae</taxon>
        <taxon>Hypocreales</taxon>
        <taxon>Cordycipitaceae</taxon>
        <taxon>Akanthomyces</taxon>
        <taxon>Cordyceps confragosa</taxon>
    </lineage>
</organism>
<dbReference type="Proteomes" id="UP000076881">
    <property type="component" value="Unassembled WGS sequence"/>
</dbReference>
<evidence type="ECO:0000313" key="1">
    <source>
        <dbReference type="EMBL" id="OAA71109.1"/>
    </source>
</evidence>
<proteinExistence type="predicted"/>
<name>A0A162MVC5_CORDF</name>
<reference evidence="1 2" key="1">
    <citation type="journal article" date="2016" name="Genome Biol. Evol.">
        <title>Divergent and convergent evolution of fungal pathogenicity.</title>
        <authorList>
            <person name="Shang Y."/>
            <person name="Xiao G."/>
            <person name="Zheng P."/>
            <person name="Cen K."/>
            <person name="Zhan S."/>
            <person name="Wang C."/>
        </authorList>
    </citation>
    <scope>NUCLEOTIDE SEQUENCE [LARGE SCALE GENOMIC DNA]</scope>
    <source>
        <strain evidence="1 2">RCEF 1005</strain>
    </source>
</reference>
<accession>A0A162MVC5</accession>
<protein>
    <submittedName>
        <fullName evidence="1">Uncharacterized protein</fullName>
    </submittedName>
</protein>
<comment type="caution">
    <text evidence="1">The sequence shown here is derived from an EMBL/GenBank/DDBJ whole genome shotgun (WGS) entry which is preliminary data.</text>
</comment>
<dbReference type="AlphaFoldDB" id="A0A162MVC5"/>
<keyword evidence="2" id="KW-1185">Reference proteome</keyword>